<accession>A0A8T2ULP7</accession>
<dbReference type="InterPro" id="IPR021094">
    <property type="entry name" value="NPR1/NIM1-like_C"/>
</dbReference>
<dbReference type="InterPro" id="IPR036770">
    <property type="entry name" value="Ankyrin_rpt-contain_sf"/>
</dbReference>
<feature type="domain" description="BTB" evidence="4">
    <location>
        <begin position="74"/>
        <end position="164"/>
    </location>
</feature>
<dbReference type="InterPro" id="IPR000210">
    <property type="entry name" value="BTB/POZ_dom"/>
</dbReference>
<keyword evidence="6" id="KW-1185">Reference proteome</keyword>
<dbReference type="SMART" id="SM00248">
    <property type="entry name" value="ANK"/>
    <property type="match status" value="3"/>
</dbReference>
<dbReference type="Gene3D" id="1.25.40.20">
    <property type="entry name" value="Ankyrin repeat-containing domain"/>
    <property type="match status" value="1"/>
</dbReference>
<dbReference type="Proteomes" id="UP000825935">
    <property type="component" value="Chromosome 5"/>
</dbReference>
<dbReference type="GO" id="GO:2000031">
    <property type="term" value="P:regulation of salicylic acid mediated signaling pathway"/>
    <property type="evidence" value="ECO:0007669"/>
    <property type="project" value="InterPro"/>
</dbReference>
<reference evidence="5" key="1">
    <citation type="submission" date="2021-08" db="EMBL/GenBank/DDBJ databases">
        <title>WGS assembly of Ceratopteris richardii.</title>
        <authorList>
            <person name="Marchant D.B."/>
            <person name="Chen G."/>
            <person name="Jenkins J."/>
            <person name="Shu S."/>
            <person name="Leebens-Mack J."/>
            <person name="Grimwood J."/>
            <person name="Schmutz J."/>
            <person name="Soltis P."/>
            <person name="Soltis D."/>
            <person name="Chen Z.-H."/>
        </authorList>
    </citation>
    <scope>NUCLEOTIDE SEQUENCE</scope>
    <source>
        <strain evidence="5">Whitten #5841</strain>
        <tissue evidence="5">Leaf</tissue>
    </source>
</reference>
<gene>
    <name evidence="5" type="ORF">KP509_05G055000</name>
</gene>
<comment type="caution">
    <text evidence="5">The sequence shown here is derived from an EMBL/GenBank/DDBJ whole genome shotgun (WGS) entry which is preliminary data.</text>
</comment>
<dbReference type="PANTHER" id="PTHR46475:SF1">
    <property type="entry name" value="REGULATORY PROTEIN NPR2"/>
    <property type="match status" value="1"/>
</dbReference>
<keyword evidence="2" id="KW-0611">Plant defense</keyword>
<dbReference type="SUPFAM" id="SSF48403">
    <property type="entry name" value="Ankyrin repeat"/>
    <property type="match status" value="1"/>
</dbReference>
<dbReference type="InterPro" id="IPR002110">
    <property type="entry name" value="Ankyrin_rpt"/>
</dbReference>
<protein>
    <recommendedName>
        <fullName evidence="4">BTB domain-containing protein</fullName>
    </recommendedName>
</protein>
<dbReference type="Pfam" id="PF12313">
    <property type="entry name" value="NPR1_like_C"/>
    <property type="match status" value="1"/>
</dbReference>
<proteinExistence type="inferred from homology"/>
<dbReference type="GO" id="GO:0050832">
    <property type="term" value="P:defense response to fungus"/>
    <property type="evidence" value="ECO:0007669"/>
    <property type="project" value="TreeGrafter"/>
</dbReference>
<dbReference type="PANTHER" id="PTHR46475">
    <property type="entry name" value="REGULATORY PROTEIN NPR3"/>
    <property type="match status" value="1"/>
</dbReference>
<evidence type="ECO:0000313" key="6">
    <source>
        <dbReference type="Proteomes" id="UP000825935"/>
    </source>
</evidence>
<dbReference type="InterPro" id="IPR011333">
    <property type="entry name" value="SKP1/BTB/POZ_sf"/>
</dbReference>
<comment type="similarity">
    <text evidence="3">Belongs to the plant 'ANKYRIN-BTB/POZ' family. 'NPR1-like' subfamily.</text>
</comment>
<dbReference type="EMBL" id="CM035410">
    <property type="protein sequence ID" value="KAH7437071.1"/>
    <property type="molecule type" value="Genomic_DNA"/>
</dbReference>
<dbReference type="OMA" id="PVPVHRC"/>
<evidence type="ECO:0000259" key="4">
    <source>
        <dbReference type="PROSITE" id="PS50097"/>
    </source>
</evidence>
<dbReference type="PROSITE" id="PS50097">
    <property type="entry name" value="BTB"/>
    <property type="match status" value="1"/>
</dbReference>
<dbReference type="GO" id="GO:0009862">
    <property type="term" value="P:systemic acquired resistance, salicylic acid mediated signaling pathway"/>
    <property type="evidence" value="ECO:0007669"/>
    <property type="project" value="InterPro"/>
</dbReference>
<dbReference type="Gene3D" id="3.30.710.10">
    <property type="entry name" value="Potassium Channel Kv1.1, Chain A"/>
    <property type="match status" value="1"/>
</dbReference>
<evidence type="ECO:0000313" key="5">
    <source>
        <dbReference type="EMBL" id="KAH7437071.1"/>
    </source>
</evidence>
<name>A0A8T2ULP7_CERRI</name>
<dbReference type="GO" id="GO:0042742">
    <property type="term" value="P:defense response to bacterium"/>
    <property type="evidence" value="ECO:0007669"/>
    <property type="project" value="TreeGrafter"/>
</dbReference>
<dbReference type="Pfam" id="PF00651">
    <property type="entry name" value="BTB"/>
    <property type="match status" value="1"/>
</dbReference>
<dbReference type="OrthoDB" id="71307at2759"/>
<dbReference type="Pfam" id="PF12796">
    <property type="entry name" value="Ank_2"/>
    <property type="match status" value="1"/>
</dbReference>
<evidence type="ECO:0000256" key="1">
    <source>
        <dbReference type="ARBA" id="ARBA00004906"/>
    </source>
</evidence>
<dbReference type="SMART" id="SM00225">
    <property type="entry name" value="BTB"/>
    <property type="match status" value="1"/>
</dbReference>
<dbReference type="InterPro" id="IPR044292">
    <property type="entry name" value="NPR"/>
</dbReference>
<dbReference type="GO" id="GO:0005634">
    <property type="term" value="C:nucleus"/>
    <property type="evidence" value="ECO:0007669"/>
    <property type="project" value="TreeGrafter"/>
</dbReference>
<dbReference type="SUPFAM" id="SSF54695">
    <property type="entry name" value="POZ domain"/>
    <property type="match status" value="1"/>
</dbReference>
<sequence length="601" mass="66108">MGDLSLSSARASSSSPALAVSSSPFSTGNTCSAEAGHSSVCNPETPLPAESFFLRKLSSNLYGLISTEIDDSFSDVLFYVSGSVIPLHRCILAARSPFFKTLFSKDSSYLRSFAPEKQATTEDTKLKIDFDRLLSTLKKVGGVSYGAFMATIGFLYSGQRVTTEVKCIDDHCLHEACRPVIDFAVEMLGLSSVLDVTDLKNYWEDFLQNVLEKAQVDDILPILVAAKTLGHEQLLLSSQNSVAVSNMSTIDIQKQLPMPLSEEVLLLRCKMGLLQPETLNPTHERQCQRIWKALDSHDIELVQLLLKEGKVTLDGANALHYAVAYCDTHLVNAVLQLGLSDLNARNNRGFTVLHVAAMRLDPSIVLRLLFSGANHLETTPDGRTALQLSSRLIRRLNNDSSIEIESLQKGRICVEILYQAGTNNLVDVPASPLPANDEELYERLLYLENRVALGRLLFPEEGKILLGITQLETTAEFVGVQGSDFIRESRRASSMDLNQAPSAQYNRNAAASPSLNEAFVKRVDALQRTVSLGKKLFPRCTRVLNSFMDDDLSDQGAFKVGSPEEHAGKKQRYSELKSVVAEAFQKDVAAMERHPADSCKG</sequence>
<dbReference type="GO" id="GO:2000022">
    <property type="term" value="P:regulation of jasmonic acid mediated signaling pathway"/>
    <property type="evidence" value="ECO:0007669"/>
    <property type="project" value="InterPro"/>
</dbReference>
<organism evidence="5 6">
    <name type="scientific">Ceratopteris richardii</name>
    <name type="common">Triangle waterfern</name>
    <dbReference type="NCBI Taxonomy" id="49495"/>
    <lineage>
        <taxon>Eukaryota</taxon>
        <taxon>Viridiplantae</taxon>
        <taxon>Streptophyta</taxon>
        <taxon>Embryophyta</taxon>
        <taxon>Tracheophyta</taxon>
        <taxon>Polypodiopsida</taxon>
        <taxon>Polypodiidae</taxon>
        <taxon>Polypodiales</taxon>
        <taxon>Pteridineae</taxon>
        <taxon>Pteridaceae</taxon>
        <taxon>Parkerioideae</taxon>
        <taxon>Ceratopteris</taxon>
    </lineage>
</organism>
<dbReference type="AlphaFoldDB" id="A0A8T2ULP7"/>
<evidence type="ECO:0000256" key="2">
    <source>
        <dbReference type="ARBA" id="ARBA00022821"/>
    </source>
</evidence>
<comment type="pathway">
    <text evidence="1">Protein modification; protein ubiquitination.</text>
</comment>
<evidence type="ECO:0000256" key="3">
    <source>
        <dbReference type="ARBA" id="ARBA00044947"/>
    </source>
</evidence>